<dbReference type="EMBL" id="JACCFP010000001">
    <property type="protein sequence ID" value="NYJ01715.1"/>
    <property type="molecule type" value="Genomic_DNA"/>
</dbReference>
<evidence type="ECO:0000256" key="1">
    <source>
        <dbReference type="SAM" id="MobiDB-lite"/>
    </source>
</evidence>
<sequence length="254" mass="27255">MEDRASRRTVAVTAVVLVAVAALLAVALTGGTTRDPGHGGASSGTTPLRVPRDVTPSAALASLTVLRDWDRRRAAAWRDGDPARLGALYVPGSAAGAHDVAMLERWVRRGLRVRGMAMQVLSVDLRVRTDRRIVLEVTDRLAGPVAVGRGRRWPLPRDGVSVRRLEFRRTAGRWLLAAVQAQPGSTDSPPLRDPIRARWLRCRRSTCTQHAFATVALPSHPSGAARYAANRWIQAQAASSPEATTSATVGSANS</sequence>
<accession>A0A853C260</accession>
<gene>
    <name evidence="2" type="ORF">HNR19_002413</name>
</gene>
<protein>
    <recommendedName>
        <fullName evidence="4">SnoaL-like domain-containing protein</fullName>
    </recommendedName>
</protein>
<reference evidence="2 3" key="1">
    <citation type="submission" date="2020-07" db="EMBL/GenBank/DDBJ databases">
        <title>Sequencing the genomes of 1000 actinobacteria strains.</title>
        <authorList>
            <person name="Klenk H.-P."/>
        </authorList>
    </citation>
    <scope>NUCLEOTIDE SEQUENCE [LARGE SCALE GENOMIC DNA]</scope>
    <source>
        <strain evidence="2 3">DSM 103833</strain>
    </source>
</reference>
<evidence type="ECO:0000313" key="3">
    <source>
        <dbReference type="Proteomes" id="UP000530424"/>
    </source>
</evidence>
<evidence type="ECO:0008006" key="4">
    <source>
        <dbReference type="Google" id="ProtNLM"/>
    </source>
</evidence>
<proteinExistence type="predicted"/>
<dbReference type="AlphaFoldDB" id="A0A853C260"/>
<dbReference type="RefSeq" id="WP_179668165.1">
    <property type="nucleotide sequence ID" value="NZ_JACCFP010000001.1"/>
</dbReference>
<comment type="caution">
    <text evidence="2">The sequence shown here is derived from an EMBL/GenBank/DDBJ whole genome shotgun (WGS) entry which is preliminary data.</text>
</comment>
<name>A0A853C260_9ACTN</name>
<dbReference type="Proteomes" id="UP000530424">
    <property type="component" value="Unassembled WGS sequence"/>
</dbReference>
<dbReference type="SUPFAM" id="SSF54427">
    <property type="entry name" value="NTF2-like"/>
    <property type="match status" value="1"/>
</dbReference>
<feature type="region of interest" description="Disordered" evidence="1">
    <location>
        <begin position="33"/>
        <end position="53"/>
    </location>
</feature>
<evidence type="ECO:0000313" key="2">
    <source>
        <dbReference type="EMBL" id="NYJ01715.1"/>
    </source>
</evidence>
<dbReference type="InterPro" id="IPR032710">
    <property type="entry name" value="NTF2-like_dom_sf"/>
</dbReference>
<keyword evidence="3" id="KW-1185">Reference proteome</keyword>
<organism evidence="2 3">
    <name type="scientific">Nocardioides thalensis</name>
    <dbReference type="NCBI Taxonomy" id="1914755"/>
    <lineage>
        <taxon>Bacteria</taxon>
        <taxon>Bacillati</taxon>
        <taxon>Actinomycetota</taxon>
        <taxon>Actinomycetes</taxon>
        <taxon>Propionibacteriales</taxon>
        <taxon>Nocardioidaceae</taxon>
        <taxon>Nocardioides</taxon>
    </lineage>
</organism>